<accession>A0A2S7KKP1</accession>
<evidence type="ECO:0000313" key="2">
    <source>
        <dbReference type="Proteomes" id="UP000239522"/>
    </source>
</evidence>
<keyword evidence="2" id="KW-1185">Reference proteome</keyword>
<organism evidence="1 2">
    <name type="scientific">Polaribacter filamentus</name>
    <dbReference type="NCBI Taxonomy" id="53483"/>
    <lineage>
        <taxon>Bacteria</taxon>
        <taxon>Pseudomonadati</taxon>
        <taxon>Bacteroidota</taxon>
        <taxon>Flavobacteriia</taxon>
        <taxon>Flavobacteriales</taxon>
        <taxon>Flavobacteriaceae</taxon>
    </lineage>
</organism>
<evidence type="ECO:0000313" key="1">
    <source>
        <dbReference type="EMBL" id="PQB03185.1"/>
    </source>
</evidence>
<reference evidence="1 2" key="1">
    <citation type="submission" date="2016-11" db="EMBL/GenBank/DDBJ databases">
        <title>Trade-off between light-utilization and light-protection in marine flavobacteria.</title>
        <authorList>
            <person name="Kumagai Y."/>
        </authorList>
    </citation>
    <scope>NUCLEOTIDE SEQUENCE [LARGE SCALE GENOMIC DNA]</scope>
    <source>
        <strain evidence="1 2">ATCC 700397</strain>
    </source>
</reference>
<dbReference type="Proteomes" id="UP000239522">
    <property type="component" value="Unassembled WGS sequence"/>
</dbReference>
<dbReference type="AlphaFoldDB" id="A0A2S7KKP1"/>
<comment type="caution">
    <text evidence="1">The sequence shown here is derived from an EMBL/GenBank/DDBJ whole genome shotgun (WGS) entry which is preliminary data.</text>
</comment>
<sequence>MSIDFLWDEYARGKQTYIQLAVKYGCSKRTIQRKLDLYQVKQAEIIPKKVIVLMDTTYWGRNFGLMLFKDAYSKENLLWYYVKSETNALYIKGINELKSKGFEVVAIVCDGRKGLVGAFKDIPVQLCQFHQVATIRRYITKNPKMHASIDLKLHVAMLKNTDKESFEGGLKMWFIKWENFLNERTINIETGKSYFTHKRLRSAYRSLNTNMTWLFTWYDNYKLNIPNTTNMIDGHFSDLKNKLRNHNGLTKERKIKFINEFLRTKIN</sequence>
<dbReference type="OrthoDB" id="834313at2"/>
<protein>
    <recommendedName>
        <fullName evidence="3">Transposase</fullName>
    </recommendedName>
</protein>
<gene>
    <name evidence="1" type="ORF">BST83_17885</name>
</gene>
<proteinExistence type="predicted"/>
<evidence type="ECO:0008006" key="3">
    <source>
        <dbReference type="Google" id="ProtNLM"/>
    </source>
</evidence>
<dbReference type="EMBL" id="MQUA01000014">
    <property type="protein sequence ID" value="PQB03185.1"/>
    <property type="molecule type" value="Genomic_DNA"/>
</dbReference>
<name>A0A2S7KKP1_9FLAO</name>